<dbReference type="RefSeq" id="WP_124794961.1">
    <property type="nucleotide sequence ID" value="NZ_RQYC01000008.1"/>
</dbReference>
<accession>A0A3P2A3Y7</accession>
<reference evidence="2 3" key="1">
    <citation type="submission" date="2018-11" db="EMBL/GenBank/DDBJ databases">
        <title>Genomes From Bacteria Associated with the Canine Oral Cavity: a Test Case for Automated Genome-Based Taxonomic Assignment.</title>
        <authorList>
            <person name="Coil D.A."/>
            <person name="Jospin G."/>
            <person name="Darling A.E."/>
            <person name="Wallis C."/>
            <person name="Davis I.J."/>
            <person name="Harris S."/>
            <person name="Eisen J.A."/>
            <person name="Holcombe L.J."/>
            <person name="O'Flynn C."/>
        </authorList>
    </citation>
    <scope>NUCLEOTIDE SEQUENCE [LARGE SCALE GENOMIC DNA]</scope>
    <source>
        <strain evidence="2 3">COT-280</strain>
    </source>
</reference>
<evidence type="ECO:0000313" key="3">
    <source>
        <dbReference type="Proteomes" id="UP000269923"/>
    </source>
</evidence>
<dbReference type="EMBL" id="RQYC01000008">
    <property type="protein sequence ID" value="RRD90094.1"/>
    <property type="molecule type" value="Genomic_DNA"/>
</dbReference>
<evidence type="ECO:0000313" key="2">
    <source>
        <dbReference type="EMBL" id="RRD90094.1"/>
    </source>
</evidence>
<dbReference type="AlphaFoldDB" id="A0A3P2A3Y7"/>
<proteinExistence type="predicted"/>
<dbReference type="Pfam" id="PF08765">
    <property type="entry name" value="Mor"/>
    <property type="match status" value="1"/>
</dbReference>
<dbReference type="Proteomes" id="UP000269923">
    <property type="component" value="Unassembled WGS sequence"/>
</dbReference>
<feature type="domain" description="Mor transcription activator" evidence="1">
    <location>
        <begin position="53"/>
        <end position="146"/>
    </location>
</feature>
<dbReference type="InterPro" id="IPR009057">
    <property type="entry name" value="Homeodomain-like_sf"/>
</dbReference>
<sequence length="158" mass="17948">MDKKINEQDFADLQHLLPPMFAEIVRLIGLDSAYLLVKNYGGTTFKVGKNKNKQGKVLHFALAEVVGEDNACKIEQHLGGQRELNIPKCDAVLRELRNREIRREYDELTTRAQYPMGTMLAAQNLARAYHLTQRRIFDIVNAPPSEPPAQTQLWTMAG</sequence>
<protein>
    <submittedName>
        <fullName evidence="2">DNA transposition protein</fullName>
    </submittedName>
</protein>
<name>A0A3P2A3Y7_9NEIS</name>
<gene>
    <name evidence="2" type="ORF">EII21_06650</name>
</gene>
<evidence type="ECO:0000259" key="1">
    <source>
        <dbReference type="Pfam" id="PF08765"/>
    </source>
</evidence>
<keyword evidence="3" id="KW-1185">Reference proteome</keyword>
<organism evidence="2 3">
    <name type="scientific">Conchiformibius steedae</name>
    <dbReference type="NCBI Taxonomy" id="153493"/>
    <lineage>
        <taxon>Bacteria</taxon>
        <taxon>Pseudomonadati</taxon>
        <taxon>Pseudomonadota</taxon>
        <taxon>Betaproteobacteria</taxon>
        <taxon>Neisseriales</taxon>
        <taxon>Neisseriaceae</taxon>
        <taxon>Conchiformibius</taxon>
    </lineage>
</organism>
<dbReference type="OrthoDB" id="8896696at2"/>
<dbReference type="InterPro" id="IPR014875">
    <property type="entry name" value="Mor_transcription_activator"/>
</dbReference>
<dbReference type="SUPFAM" id="SSF46689">
    <property type="entry name" value="Homeodomain-like"/>
    <property type="match status" value="1"/>
</dbReference>
<dbReference type="STRING" id="1121352.GCA_000620925_01495"/>
<comment type="caution">
    <text evidence="2">The sequence shown here is derived from an EMBL/GenBank/DDBJ whole genome shotgun (WGS) entry which is preliminary data.</text>
</comment>